<protein>
    <recommendedName>
        <fullName evidence="3">NHLP leader peptide family natural product</fullName>
    </recommendedName>
</protein>
<comment type="caution">
    <text evidence="1">The sequence shown here is derived from an EMBL/GenBank/DDBJ whole genome shotgun (WGS) entry which is preliminary data.</text>
</comment>
<gene>
    <name evidence="1" type="ORF">WMW72_12550</name>
</gene>
<evidence type="ECO:0000313" key="1">
    <source>
        <dbReference type="EMBL" id="MEK8128736.1"/>
    </source>
</evidence>
<dbReference type="SUPFAM" id="SSF56209">
    <property type="entry name" value="Nitrile hydratase alpha chain"/>
    <property type="match status" value="1"/>
</dbReference>
<evidence type="ECO:0008006" key="3">
    <source>
        <dbReference type="Google" id="ProtNLM"/>
    </source>
</evidence>
<dbReference type="RefSeq" id="WP_341415826.1">
    <property type="nucleotide sequence ID" value="NZ_JBBPCC010000007.1"/>
</dbReference>
<organism evidence="1 2">
    <name type="scientific">Paenibacillus filicis</name>
    <dbReference type="NCBI Taxonomy" id="669464"/>
    <lineage>
        <taxon>Bacteria</taxon>
        <taxon>Bacillati</taxon>
        <taxon>Bacillota</taxon>
        <taxon>Bacilli</taxon>
        <taxon>Bacillales</taxon>
        <taxon>Paenibacillaceae</taxon>
        <taxon>Paenibacillus</taxon>
    </lineage>
</organism>
<sequence>MSWTIEQANEQFEVFKKRASEDAEFRALALSNPKQAIQELTGQELPEGIEVVITEDEQGELQAKTLINAPASEAERELDEAELEHVAGGTSFSAFILYGPPYPERTKKK</sequence>
<dbReference type="InterPro" id="IPR036648">
    <property type="entry name" value="CN_Hdrase_a/SCN_Hdrase_g_sf"/>
</dbReference>
<dbReference type="Gene3D" id="3.90.330.10">
    <property type="entry name" value="Nitrile hydratase alpha /Thiocyanate hydrolase gamma"/>
    <property type="match status" value="1"/>
</dbReference>
<proteinExistence type="predicted"/>
<reference evidence="1 2" key="1">
    <citation type="submission" date="2024-04" db="EMBL/GenBank/DDBJ databases">
        <title>draft genome sequnece of Paenibacillus filicis.</title>
        <authorList>
            <person name="Kim D.-U."/>
        </authorList>
    </citation>
    <scope>NUCLEOTIDE SEQUENCE [LARGE SCALE GENOMIC DNA]</scope>
    <source>
        <strain evidence="1 2">KACC14197</strain>
    </source>
</reference>
<dbReference type="Proteomes" id="UP001469365">
    <property type="component" value="Unassembled WGS sequence"/>
</dbReference>
<name>A0ABU9DIP0_9BACL</name>
<evidence type="ECO:0000313" key="2">
    <source>
        <dbReference type="Proteomes" id="UP001469365"/>
    </source>
</evidence>
<accession>A0ABU9DIP0</accession>
<keyword evidence="2" id="KW-1185">Reference proteome</keyword>
<dbReference type="EMBL" id="JBBPCC010000007">
    <property type="protein sequence ID" value="MEK8128736.1"/>
    <property type="molecule type" value="Genomic_DNA"/>
</dbReference>